<protein>
    <submittedName>
        <fullName evidence="1">Uncharacterized protein</fullName>
    </submittedName>
</protein>
<dbReference type="EMBL" id="CP036298">
    <property type="protein sequence ID" value="QDV25434.1"/>
    <property type="molecule type" value="Genomic_DNA"/>
</dbReference>
<accession>A0A518GA11</accession>
<name>A0A518GA11_9BACT</name>
<proteinExistence type="predicted"/>
<sequence>MVNCGSLNASGRVKFYNSRSFKKECNNPFCIVLLSRDAVHRITNGLVLPPKTTHGTMNRMIRTAITYALIVTLWACPLRCLVDSLLIQPTSSTAVRHCACCSLPAGSDAESAAGSQSLPTDRDSAPGETGSCLCDGAILDTLSVLPDFSLEQVDSLPGCLAMVPESNVARRLRLAGMHHERCVNSAGRSARIAHQSWLL</sequence>
<gene>
    <name evidence="1" type="ORF">Q31a_37600</name>
</gene>
<evidence type="ECO:0000313" key="2">
    <source>
        <dbReference type="Proteomes" id="UP000318017"/>
    </source>
</evidence>
<dbReference type="KEGG" id="ahel:Q31a_37600"/>
<reference evidence="1 2" key="1">
    <citation type="submission" date="2019-02" db="EMBL/GenBank/DDBJ databases">
        <title>Deep-cultivation of Planctomycetes and their phenomic and genomic characterization uncovers novel biology.</title>
        <authorList>
            <person name="Wiegand S."/>
            <person name="Jogler M."/>
            <person name="Boedeker C."/>
            <person name="Pinto D."/>
            <person name="Vollmers J."/>
            <person name="Rivas-Marin E."/>
            <person name="Kohn T."/>
            <person name="Peeters S.H."/>
            <person name="Heuer A."/>
            <person name="Rast P."/>
            <person name="Oberbeckmann S."/>
            <person name="Bunk B."/>
            <person name="Jeske O."/>
            <person name="Meyerdierks A."/>
            <person name="Storesund J.E."/>
            <person name="Kallscheuer N."/>
            <person name="Luecker S."/>
            <person name="Lage O.M."/>
            <person name="Pohl T."/>
            <person name="Merkel B.J."/>
            <person name="Hornburger P."/>
            <person name="Mueller R.-W."/>
            <person name="Bruemmer F."/>
            <person name="Labrenz M."/>
            <person name="Spormann A.M."/>
            <person name="Op den Camp H."/>
            <person name="Overmann J."/>
            <person name="Amann R."/>
            <person name="Jetten M.S.M."/>
            <person name="Mascher T."/>
            <person name="Medema M.H."/>
            <person name="Devos D.P."/>
            <person name="Kaster A.-K."/>
            <person name="Ovreas L."/>
            <person name="Rohde M."/>
            <person name="Galperin M.Y."/>
            <person name="Jogler C."/>
        </authorList>
    </citation>
    <scope>NUCLEOTIDE SEQUENCE [LARGE SCALE GENOMIC DNA]</scope>
    <source>
        <strain evidence="1 2">Q31a</strain>
    </source>
</reference>
<keyword evidence="2" id="KW-1185">Reference proteome</keyword>
<dbReference type="Proteomes" id="UP000318017">
    <property type="component" value="Chromosome"/>
</dbReference>
<evidence type="ECO:0000313" key="1">
    <source>
        <dbReference type="EMBL" id="QDV25434.1"/>
    </source>
</evidence>
<organism evidence="1 2">
    <name type="scientific">Aureliella helgolandensis</name>
    <dbReference type="NCBI Taxonomy" id="2527968"/>
    <lineage>
        <taxon>Bacteria</taxon>
        <taxon>Pseudomonadati</taxon>
        <taxon>Planctomycetota</taxon>
        <taxon>Planctomycetia</taxon>
        <taxon>Pirellulales</taxon>
        <taxon>Pirellulaceae</taxon>
        <taxon>Aureliella</taxon>
    </lineage>
</organism>
<dbReference type="AlphaFoldDB" id="A0A518GA11"/>